<evidence type="ECO:0000313" key="5">
    <source>
        <dbReference type="EMBL" id="WFL76072.1"/>
    </source>
</evidence>
<evidence type="ECO:0000313" key="6">
    <source>
        <dbReference type="Proteomes" id="UP001215827"/>
    </source>
</evidence>
<dbReference type="RefSeq" id="WP_278014838.1">
    <property type="nucleotide sequence ID" value="NZ_CP121106.1"/>
</dbReference>
<accession>A0ABY8FMS0</accession>
<dbReference type="InterPro" id="IPR006620">
    <property type="entry name" value="Pro_4_hyd_alph"/>
</dbReference>
<dbReference type="PANTHER" id="PTHR12117:SF0">
    <property type="entry name" value="PROLYL 3-HYDROXYLASE OGFOD1"/>
    <property type="match status" value="1"/>
</dbReference>
<proteinExistence type="predicted"/>
<keyword evidence="3" id="KW-0560">Oxidoreductase</keyword>
<dbReference type="EMBL" id="CP121106">
    <property type="protein sequence ID" value="WFL76072.1"/>
    <property type="molecule type" value="Genomic_DNA"/>
</dbReference>
<dbReference type="Gene3D" id="2.60.120.620">
    <property type="entry name" value="q2cbj1_9rhob like domain"/>
    <property type="match status" value="1"/>
</dbReference>
<dbReference type="SMART" id="SM00702">
    <property type="entry name" value="P4Hc"/>
    <property type="match status" value="1"/>
</dbReference>
<evidence type="ECO:0000256" key="1">
    <source>
        <dbReference type="ARBA" id="ARBA00001961"/>
    </source>
</evidence>
<evidence type="ECO:0000256" key="3">
    <source>
        <dbReference type="ARBA" id="ARBA00023002"/>
    </source>
</evidence>
<dbReference type="Pfam" id="PF13661">
    <property type="entry name" value="2OG-FeII_Oxy_4"/>
    <property type="match status" value="1"/>
</dbReference>
<keyword evidence="6" id="KW-1185">Reference proteome</keyword>
<reference evidence="5 6" key="1">
    <citation type="submission" date="2023-03" db="EMBL/GenBank/DDBJ databases">
        <title>Altererythrobacter sp. CAU 1644 isolated from sand.</title>
        <authorList>
            <person name="Kim W."/>
        </authorList>
    </citation>
    <scope>NUCLEOTIDE SEQUENCE [LARGE SCALE GENOMIC DNA]</scope>
    <source>
        <strain evidence="5 6">CAU 1644</strain>
    </source>
</reference>
<name>A0ABY8FMS0_9SPHN</name>
<gene>
    <name evidence="5" type="ORF">P7228_08635</name>
</gene>
<protein>
    <submittedName>
        <fullName evidence="5">2OG-Fe(II) oxygenase family protein</fullName>
    </submittedName>
</protein>
<dbReference type="InterPro" id="IPR051842">
    <property type="entry name" value="uS12_prolyl_hydroxylase"/>
</dbReference>
<organism evidence="5 6">
    <name type="scientific">Altererythrobacter arenosus</name>
    <dbReference type="NCBI Taxonomy" id="3032592"/>
    <lineage>
        <taxon>Bacteria</taxon>
        <taxon>Pseudomonadati</taxon>
        <taxon>Pseudomonadota</taxon>
        <taxon>Alphaproteobacteria</taxon>
        <taxon>Sphingomonadales</taxon>
        <taxon>Erythrobacteraceae</taxon>
        <taxon>Altererythrobacter</taxon>
    </lineage>
</organism>
<comment type="cofactor">
    <cofactor evidence="1">
        <name>L-ascorbate</name>
        <dbReference type="ChEBI" id="CHEBI:38290"/>
    </cofactor>
</comment>
<evidence type="ECO:0000259" key="4">
    <source>
        <dbReference type="SMART" id="SM00702"/>
    </source>
</evidence>
<dbReference type="PANTHER" id="PTHR12117">
    <property type="entry name" value="HISTONE ACETYLTRANSFERASE COMPLEX"/>
    <property type="match status" value="1"/>
</dbReference>
<evidence type="ECO:0000256" key="2">
    <source>
        <dbReference type="ARBA" id="ARBA00022964"/>
    </source>
</evidence>
<sequence length="278" mass="32071">MSGSHVAGSSGRNRRAGQATRWRGAICSRMVWLAMFKLNPANDPTLLSADYALRKRGQVKDFFDPQTAEEIHRRLMEVDWWLTYNEGSEVQQWPPQDLRNLQPQQAAEIQREVYRGAQSGYQFLYNYYPLFAAYFSPKIPPMSLFPVYEFINSEPFLEFARTLTGLENIRWADGQATLYRATHFLKVHTDEVKAEQRLAAYVLNFTRDWDTDWGGLLQFWDRKGDIEQAFRPAFNALNIFTVPQPHSVSAVTPYAPGLRLSITGWLRADEPPKAFPAR</sequence>
<feature type="domain" description="Prolyl 4-hydroxylase alpha subunit" evidence="4">
    <location>
        <begin position="66"/>
        <end position="267"/>
    </location>
</feature>
<dbReference type="InterPro" id="IPR039558">
    <property type="entry name" value="TPA1/OFD1_N"/>
</dbReference>
<keyword evidence="2" id="KW-0223">Dioxygenase</keyword>
<dbReference type="Proteomes" id="UP001215827">
    <property type="component" value="Chromosome"/>
</dbReference>